<dbReference type="Gene3D" id="6.10.140.1070">
    <property type="match status" value="2"/>
</dbReference>
<accession>A0A9W9HGT3</accession>
<dbReference type="NCBIfam" id="TIGR00231">
    <property type="entry name" value="small_GTP"/>
    <property type="match status" value="1"/>
</dbReference>
<dbReference type="Pfam" id="PF16897">
    <property type="entry name" value="MMR_HSR1_Xtn"/>
    <property type="match status" value="1"/>
</dbReference>
<dbReference type="InterPro" id="IPR012675">
    <property type="entry name" value="Beta-grasp_dom_sf"/>
</dbReference>
<dbReference type="CDD" id="cd01896">
    <property type="entry name" value="DRG"/>
    <property type="match status" value="1"/>
</dbReference>
<feature type="domain" description="OBG-type G" evidence="3">
    <location>
        <begin position="72"/>
        <end position="318"/>
    </location>
</feature>
<dbReference type="FunFam" id="3.10.20.30:FF:000003">
    <property type="entry name" value="Developmentally-regulated GTP-binding protein 1"/>
    <property type="match status" value="1"/>
</dbReference>
<dbReference type="InterPro" id="IPR012676">
    <property type="entry name" value="TGS-like"/>
</dbReference>
<dbReference type="InterPro" id="IPR006074">
    <property type="entry name" value="GTP1-OBG_CS"/>
</dbReference>
<keyword evidence="6" id="KW-1185">Reference proteome</keyword>
<dbReference type="PROSITE" id="PS00905">
    <property type="entry name" value="GTP1_OBG"/>
    <property type="match status" value="1"/>
</dbReference>
<dbReference type="EMBL" id="JAPQKL010000001">
    <property type="protein sequence ID" value="KAJ5146269.1"/>
    <property type="molecule type" value="Genomic_DNA"/>
</dbReference>
<evidence type="ECO:0000259" key="3">
    <source>
        <dbReference type="PROSITE" id="PS51710"/>
    </source>
</evidence>
<feature type="domain" description="TGS" evidence="4">
    <location>
        <begin position="318"/>
        <end position="393"/>
    </location>
</feature>
<name>A0A9W9HGT3_9EURO</name>
<comment type="caution">
    <text evidence="5">The sequence shown here is derived from an EMBL/GenBank/DDBJ whole genome shotgun (WGS) entry which is preliminary data.</text>
</comment>
<dbReference type="Pfam" id="PF01926">
    <property type="entry name" value="MMR_HSR1"/>
    <property type="match status" value="1"/>
</dbReference>
<dbReference type="PROSITE" id="PS51710">
    <property type="entry name" value="G_OBG"/>
    <property type="match status" value="1"/>
</dbReference>
<evidence type="ECO:0000313" key="5">
    <source>
        <dbReference type="EMBL" id="KAJ5146269.1"/>
    </source>
</evidence>
<keyword evidence="2" id="KW-0342">GTP-binding</keyword>
<dbReference type="InterPro" id="IPR004095">
    <property type="entry name" value="TGS"/>
</dbReference>
<dbReference type="PROSITE" id="PS51880">
    <property type="entry name" value="TGS"/>
    <property type="match status" value="1"/>
</dbReference>
<dbReference type="Gene3D" id="3.10.20.30">
    <property type="match status" value="1"/>
</dbReference>
<dbReference type="InterPro" id="IPR045001">
    <property type="entry name" value="DRG"/>
</dbReference>
<dbReference type="OrthoDB" id="603at2759"/>
<dbReference type="GO" id="GO:0003924">
    <property type="term" value="F:GTPase activity"/>
    <property type="evidence" value="ECO:0007669"/>
    <property type="project" value="InterPro"/>
</dbReference>
<keyword evidence="1" id="KW-0547">Nucleotide-binding</keyword>
<dbReference type="InterPro" id="IPR031662">
    <property type="entry name" value="GTP-binding_2"/>
</dbReference>
<dbReference type="Pfam" id="PF02824">
    <property type="entry name" value="TGS"/>
    <property type="match status" value="1"/>
</dbReference>
<dbReference type="InterPro" id="IPR006073">
    <property type="entry name" value="GTP-bd"/>
</dbReference>
<dbReference type="GO" id="GO:1903833">
    <property type="term" value="P:positive regulation of cellular response to amino acid starvation"/>
    <property type="evidence" value="ECO:0007669"/>
    <property type="project" value="UniProtKB-ARBA"/>
</dbReference>
<dbReference type="PANTHER" id="PTHR43127">
    <property type="entry name" value="DEVELOPMENTALLY-REGULATED GTP-BINDING PROTEIN 2"/>
    <property type="match status" value="1"/>
</dbReference>
<dbReference type="InterPro" id="IPR005225">
    <property type="entry name" value="Small_GTP-bd"/>
</dbReference>
<dbReference type="RefSeq" id="XP_056526743.1">
    <property type="nucleotide sequence ID" value="XM_056661577.1"/>
</dbReference>
<organism evidence="5 6">
    <name type="scientific">Penicillium bovifimosum</name>
    <dbReference type="NCBI Taxonomy" id="126998"/>
    <lineage>
        <taxon>Eukaryota</taxon>
        <taxon>Fungi</taxon>
        <taxon>Dikarya</taxon>
        <taxon>Ascomycota</taxon>
        <taxon>Pezizomycotina</taxon>
        <taxon>Eurotiomycetes</taxon>
        <taxon>Eurotiomycetidae</taxon>
        <taxon>Eurotiales</taxon>
        <taxon>Aspergillaceae</taxon>
        <taxon>Penicillium</taxon>
    </lineage>
</organism>
<dbReference type="GO" id="GO:0005525">
    <property type="term" value="F:GTP binding"/>
    <property type="evidence" value="ECO:0007669"/>
    <property type="project" value="UniProtKB-KW"/>
</dbReference>
<dbReference type="PRINTS" id="PR00326">
    <property type="entry name" value="GTP1OBG"/>
</dbReference>
<gene>
    <name evidence="5" type="ORF">N7515_000833</name>
</gene>
<dbReference type="SUPFAM" id="SSF52540">
    <property type="entry name" value="P-loop containing nucleoside triphosphate hydrolases"/>
    <property type="match status" value="1"/>
</dbReference>
<dbReference type="GeneID" id="81400747"/>
<reference evidence="5" key="2">
    <citation type="journal article" date="2023" name="IMA Fungus">
        <title>Comparative genomic study of the Penicillium genus elucidates a diverse pangenome and 15 lateral gene transfer events.</title>
        <authorList>
            <person name="Petersen C."/>
            <person name="Sorensen T."/>
            <person name="Nielsen M.R."/>
            <person name="Sondergaard T.E."/>
            <person name="Sorensen J.L."/>
            <person name="Fitzpatrick D.A."/>
            <person name="Frisvad J.C."/>
            <person name="Nielsen K.L."/>
        </authorList>
    </citation>
    <scope>NUCLEOTIDE SEQUENCE</scope>
    <source>
        <strain evidence="5">IBT 22155</strain>
    </source>
</reference>
<sequence>MVNITEKIKEIEDEMRRTQSNLILIFKISISEYHLGLLKGKLARLRAQLLEPVGGAGSGGGVGFDVSKSGDARVALVGFPSVGKSTFLSKITKTKSEAAAYSFTTLTAIPGVLEYGGAEIQILDLPGIIEGASEGKGRGRQVISAAKVSRQFRVRSDDPNTDMYFQTSDLILMILDATKRAEQRALLEAELDAVGIRLNKEPPNIYLKIKKAGGMKISFATPPKNLDEKMVYNVLRDYKILNCEVLVRDENATIDDFIDVIMKDHRKYIRCLYVYNKVDSIGLEFLDALAREPYTAVMSCELDLGVQDVVERIWKELRLMRLYTKRKGEEPKFDEALIVRKDSTIEDVCDQIHRTIKETFKYALVWGASARHVPQRVGLSHLVADEDVVSIVAK</sequence>
<dbReference type="InterPro" id="IPR027417">
    <property type="entry name" value="P-loop_NTPase"/>
</dbReference>
<dbReference type="SUPFAM" id="SSF81271">
    <property type="entry name" value="TGS-like"/>
    <property type="match status" value="1"/>
</dbReference>
<evidence type="ECO:0000256" key="1">
    <source>
        <dbReference type="ARBA" id="ARBA00022741"/>
    </source>
</evidence>
<dbReference type="InterPro" id="IPR031167">
    <property type="entry name" value="G_OBG"/>
</dbReference>
<proteinExistence type="predicted"/>
<dbReference type="AlphaFoldDB" id="A0A9W9HGT3"/>
<evidence type="ECO:0000256" key="2">
    <source>
        <dbReference type="ARBA" id="ARBA00023134"/>
    </source>
</evidence>
<protein>
    <submittedName>
        <fullName evidence="5">GTP binding protein (Gtp1)</fullName>
    </submittedName>
</protein>
<evidence type="ECO:0000259" key="4">
    <source>
        <dbReference type="PROSITE" id="PS51880"/>
    </source>
</evidence>
<reference evidence="5" key="1">
    <citation type="submission" date="2022-11" db="EMBL/GenBank/DDBJ databases">
        <authorList>
            <person name="Petersen C."/>
        </authorList>
    </citation>
    <scope>NUCLEOTIDE SEQUENCE</scope>
    <source>
        <strain evidence="5">IBT 22155</strain>
    </source>
</reference>
<dbReference type="Proteomes" id="UP001149079">
    <property type="component" value="Unassembled WGS sequence"/>
</dbReference>
<evidence type="ECO:0000313" key="6">
    <source>
        <dbReference type="Proteomes" id="UP001149079"/>
    </source>
</evidence>